<dbReference type="Pfam" id="PF01951">
    <property type="entry name" value="Archease"/>
    <property type="match status" value="1"/>
</dbReference>
<dbReference type="EMBL" id="AP024714">
    <property type="protein sequence ID" value="BCX81182.1"/>
    <property type="molecule type" value="Genomic_DNA"/>
</dbReference>
<comment type="similarity">
    <text evidence="1">Belongs to the archease family.</text>
</comment>
<protein>
    <submittedName>
        <fullName evidence="6">tRNA nucleotidyltransferase</fullName>
        <ecNumber evidence="6">2.7.7.72</ecNumber>
    </submittedName>
</protein>
<reference evidence="7" key="1">
    <citation type="journal article" date="2024" name="Int. J. Syst. Evol. Microbiol.">
        <title>Methylomarinovum tepidoasis sp. nov., a moderately thermophilic methanotroph of the family Methylothermaceae isolated from a deep-sea hydrothermal field.</title>
        <authorList>
            <person name="Hirayama H."/>
            <person name="Takaki Y."/>
            <person name="Abe M."/>
            <person name="Miyazaki M."/>
            <person name="Uematsu K."/>
            <person name="Matsui Y."/>
            <person name="Takai K."/>
        </authorList>
    </citation>
    <scope>NUCLEOTIDE SEQUENCE [LARGE SCALE GENOMIC DNA]</scope>
    <source>
        <strain evidence="7">IT-9</strain>
    </source>
</reference>
<dbReference type="PANTHER" id="PTHR12682">
    <property type="entry name" value="ARCHEASE"/>
    <property type="match status" value="1"/>
</dbReference>
<dbReference type="InterPro" id="IPR023572">
    <property type="entry name" value="Archease_dom"/>
</dbReference>
<dbReference type="SUPFAM" id="SSF69819">
    <property type="entry name" value="MTH1598-like"/>
    <property type="match status" value="1"/>
</dbReference>
<dbReference type="KEGG" id="mcau:MIT9_P0760"/>
<dbReference type="GO" id="GO:0046872">
    <property type="term" value="F:metal ion binding"/>
    <property type="evidence" value="ECO:0007669"/>
    <property type="project" value="UniProtKB-KW"/>
</dbReference>
<dbReference type="EC" id="2.7.7.72" evidence="6"/>
<feature type="domain" description="Archease" evidence="5">
    <location>
        <begin position="6"/>
        <end position="143"/>
    </location>
</feature>
<gene>
    <name evidence="6" type="ORF">MIT9_P0760</name>
</gene>
<dbReference type="PANTHER" id="PTHR12682:SF11">
    <property type="entry name" value="PROTEIN ARCHEASE"/>
    <property type="match status" value="1"/>
</dbReference>
<dbReference type="Proteomes" id="UP001321825">
    <property type="component" value="Chromosome"/>
</dbReference>
<keyword evidence="4" id="KW-0106">Calcium</keyword>
<evidence type="ECO:0000256" key="2">
    <source>
        <dbReference type="ARBA" id="ARBA00022694"/>
    </source>
</evidence>
<dbReference type="InterPro" id="IPR002804">
    <property type="entry name" value="Archease"/>
</dbReference>
<organism evidence="6 7">
    <name type="scientific">Methylomarinovum caldicuralii</name>
    <dbReference type="NCBI Taxonomy" id="438856"/>
    <lineage>
        <taxon>Bacteria</taxon>
        <taxon>Pseudomonadati</taxon>
        <taxon>Pseudomonadota</taxon>
        <taxon>Gammaproteobacteria</taxon>
        <taxon>Methylococcales</taxon>
        <taxon>Methylothermaceae</taxon>
        <taxon>Methylomarinovum</taxon>
    </lineage>
</organism>
<dbReference type="RefSeq" id="WP_317706117.1">
    <property type="nucleotide sequence ID" value="NZ_AP024714.1"/>
</dbReference>
<keyword evidence="7" id="KW-1185">Reference proteome</keyword>
<sequence>MAEAGWEHFEHMADIGVRGWGPTLEEAFAQAALALTAVVTDPARVEPRQAVTIELERDDDGDLELLLVDFLDAVIYEMAVRKMLFSRFDVEIDDRRLRATLWGEPVDRAKHQPAVEVKGATFTELKVTRSDDGRWVAQCVLDV</sequence>
<evidence type="ECO:0000259" key="5">
    <source>
        <dbReference type="Pfam" id="PF01951"/>
    </source>
</evidence>
<evidence type="ECO:0000256" key="4">
    <source>
        <dbReference type="ARBA" id="ARBA00022837"/>
    </source>
</evidence>
<dbReference type="Gene3D" id="3.55.10.10">
    <property type="entry name" value="Archease domain"/>
    <property type="match status" value="1"/>
</dbReference>
<evidence type="ECO:0000313" key="6">
    <source>
        <dbReference type="EMBL" id="BCX81182.1"/>
    </source>
</evidence>
<dbReference type="GO" id="GO:0004810">
    <property type="term" value="F:CCA tRNA nucleotidyltransferase activity"/>
    <property type="evidence" value="ECO:0007669"/>
    <property type="project" value="UniProtKB-EC"/>
</dbReference>
<keyword evidence="2" id="KW-0819">tRNA processing</keyword>
<keyword evidence="6" id="KW-0548">Nucleotidyltransferase</keyword>
<evidence type="ECO:0000313" key="7">
    <source>
        <dbReference type="Proteomes" id="UP001321825"/>
    </source>
</evidence>
<name>A0AAU9BYM3_9GAMM</name>
<accession>A0AAU9BYM3</accession>
<evidence type="ECO:0000256" key="1">
    <source>
        <dbReference type="ARBA" id="ARBA00007963"/>
    </source>
</evidence>
<dbReference type="GO" id="GO:0008033">
    <property type="term" value="P:tRNA processing"/>
    <property type="evidence" value="ECO:0007669"/>
    <property type="project" value="UniProtKB-KW"/>
</dbReference>
<evidence type="ECO:0000256" key="3">
    <source>
        <dbReference type="ARBA" id="ARBA00022723"/>
    </source>
</evidence>
<proteinExistence type="inferred from homology"/>
<keyword evidence="6" id="KW-0808">Transferase</keyword>
<keyword evidence="3" id="KW-0479">Metal-binding</keyword>
<dbReference type="AlphaFoldDB" id="A0AAU9BYM3"/>
<dbReference type="InterPro" id="IPR036820">
    <property type="entry name" value="Archease_dom_sf"/>
</dbReference>